<accession>A0A2B7Z6C5</accession>
<gene>
    <name evidence="2" type="ORF">GX50_08885</name>
</gene>
<evidence type="ECO:0008006" key="4">
    <source>
        <dbReference type="Google" id="ProtNLM"/>
    </source>
</evidence>
<dbReference type="Gene3D" id="3.30.710.10">
    <property type="entry name" value="Potassium Channel Kv1.1, Chain A"/>
    <property type="match status" value="1"/>
</dbReference>
<feature type="region of interest" description="Disordered" evidence="1">
    <location>
        <begin position="474"/>
        <end position="496"/>
    </location>
</feature>
<dbReference type="EMBL" id="PDND01000546">
    <property type="protein sequence ID" value="PGH28377.1"/>
    <property type="molecule type" value="Genomic_DNA"/>
</dbReference>
<feature type="region of interest" description="Disordered" evidence="1">
    <location>
        <begin position="376"/>
        <end position="442"/>
    </location>
</feature>
<protein>
    <recommendedName>
        <fullName evidence="4">BTB domain-containing protein</fullName>
    </recommendedName>
</protein>
<dbReference type="InterPro" id="IPR011333">
    <property type="entry name" value="SKP1/BTB/POZ_sf"/>
</dbReference>
<dbReference type="PANTHER" id="PTHR47843">
    <property type="entry name" value="BTB DOMAIN-CONTAINING PROTEIN-RELATED"/>
    <property type="match status" value="1"/>
</dbReference>
<dbReference type="Proteomes" id="UP000226031">
    <property type="component" value="Unassembled WGS sequence"/>
</dbReference>
<feature type="compositionally biased region" description="Polar residues" evidence="1">
    <location>
        <begin position="34"/>
        <end position="96"/>
    </location>
</feature>
<dbReference type="VEuPathDB" id="FungiDB:EMCG_00802"/>
<feature type="non-terminal residue" evidence="2">
    <location>
        <position position="496"/>
    </location>
</feature>
<organism evidence="2 3">
    <name type="scientific">[Emmonsia] crescens</name>
    <dbReference type="NCBI Taxonomy" id="73230"/>
    <lineage>
        <taxon>Eukaryota</taxon>
        <taxon>Fungi</taxon>
        <taxon>Dikarya</taxon>
        <taxon>Ascomycota</taxon>
        <taxon>Pezizomycotina</taxon>
        <taxon>Eurotiomycetes</taxon>
        <taxon>Eurotiomycetidae</taxon>
        <taxon>Onygenales</taxon>
        <taxon>Ajellomycetaceae</taxon>
        <taxon>Emergomyces</taxon>
    </lineage>
</organism>
<feature type="compositionally biased region" description="Acidic residues" evidence="1">
    <location>
        <begin position="384"/>
        <end position="396"/>
    </location>
</feature>
<reference evidence="2 3" key="1">
    <citation type="submission" date="2017-10" db="EMBL/GenBank/DDBJ databases">
        <title>Comparative genomics in systemic dimorphic fungi from Ajellomycetaceae.</title>
        <authorList>
            <person name="Munoz J.F."/>
            <person name="Mcewen J.G."/>
            <person name="Clay O.K."/>
            <person name="Cuomo C.A."/>
        </authorList>
    </citation>
    <scope>NUCLEOTIDE SEQUENCE [LARGE SCALE GENOMIC DNA]</scope>
    <source>
        <strain evidence="2 3">UAMH4076</strain>
    </source>
</reference>
<dbReference type="AlphaFoldDB" id="A0A2B7Z6C5"/>
<sequence length="496" mass="54779">MAKKGKKGKKNAEDPSSSLAVAATSDSEEIAATKPSTLFNPPTSSTSPPIQANPAASSSSEKTEPPSNSIQNGTYPSAASNSYNTDIPTVSTTNGTDALIPPSPYETEIVRVLAGPIGGQREFLVHLGILDRSPSLSNEIHLAAPVGEHDSISLVDTDPVIFELVLRFLYTGKYQKCPYPSQIFPTSEQDDTNKWSGTDKAFELHSLLYCFAREYEMDELSALVQTNIENMTQVPYWNVLDVAKRAYPRLPQDDDDDAYREKFRHETRVAMKENKNITREPWVLDVFRSEHGNLTVDLFTTLTEPLRCDGEAINGEKSPLEEPFSPSQTNKGKEKMVDWGADSADYCIQEPATVPEVEEPTPPPPEETVAVFPEAEYEKCPEPLDPEPESEPEPEPEPTPIEEPAAIADHAVVDGWGFFEPPRKKKGKKAKQTEPEEPTEEPAAIVEPAVYDDWAAWGTKKKVRKGNKIVEEIVPPPEPEPVDDWGTFCTGGKKKK</sequence>
<comment type="caution">
    <text evidence="2">The sequence shown here is derived from an EMBL/GenBank/DDBJ whole genome shotgun (WGS) entry which is preliminary data.</text>
</comment>
<keyword evidence="3" id="KW-1185">Reference proteome</keyword>
<name>A0A2B7Z6C5_9EURO</name>
<evidence type="ECO:0000313" key="3">
    <source>
        <dbReference type="Proteomes" id="UP000226031"/>
    </source>
</evidence>
<evidence type="ECO:0000256" key="1">
    <source>
        <dbReference type="SAM" id="MobiDB-lite"/>
    </source>
</evidence>
<feature type="region of interest" description="Disordered" evidence="1">
    <location>
        <begin position="1"/>
        <end position="101"/>
    </location>
</feature>
<feature type="region of interest" description="Disordered" evidence="1">
    <location>
        <begin position="312"/>
        <end position="333"/>
    </location>
</feature>
<evidence type="ECO:0000313" key="2">
    <source>
        <dbReference type="EMBL" id="PGH28377.1"/>
    </source>
</evidence>
<proteinExistence type="predicted"/>